<proteinExistence type="predicted"/>
<dbReference type="Proteomes" id="UP000564677">
    <property type="component" value="Unassembled WGS sequence"/>
</dbReference>
<gene>
    <name evidence="2" type="ORF">FHR20_000720</name>
</gene>
<dbReference type="EMBL" id="JAASQV010000001">
    <property type="protein sequence ID" value="NIJ63789.1"/>
    <property type="molecule type" value="Genomic_DNA"/>
</dbReference>
<protein>
    <recommendedName>
        <fullName evidence="4">Peptidase M48 domain-containing protein</fullName>
    </recommendedName>
</protein>
<evidence type="ECO:0000313" key="3">
    <source>
        <dbReference type="Proteomes" id="UP000564677"/>
    </source>
</evidence>
<evidence type="ECO:0000313" key="2">
    <source>
        <dbReference type="EMBL" id="NIJ63789.1"/>
    </source>
</evidence>
<feature type="chain" id="PRO_5030978422" description="Peptidase M48 domain-containing protein" evidence="1">
    <location>
        <begin position="27"/>
        <end position="528"/>
    </location>
</feature>
<keyword evidence="3" id="KW-1185">Reference proteome</keyword>
<dbReference type="AlphaFoldDB" id="A0A7X5UWX3"/>
<dbReference type="RefSeq" id="WP_167298247.1">
    <property type="nucleotide sequence ID" value="NZ_JAASQV010000001.1"/>
</dbReference>
<organism evidence="2 3">
    <name type="scientific">Sphingomonas leidyi</name>
    <dbReference type="NCBI Taxonomy" id="68569"/>
    <lineage>
        <taxon>Bacteria</taxon>
        <taxon>Pseudomonadati</taxon>
        <taxon>Pseudomonadota</taxon>
        <taxon>Alphaproteobacteria</taxon>
        <taxon>Sphingomonadales</taxon>
        <taxon>Sphingomonadaceae</taxon>
        <taxon>Sphingomonas</taxon>
    </lineage>
</organism>
<keyword evidence="1" id="KW-0732">Signal</keyword>
<reference evidence="2 3" key="1">
    <citation type="submission" date="2020-03" db="EMBL/GenBank/DDBJ databases">
        <title>Genomic Encyclopedia of Type Strains, Phase IV (KMG-IV): sequencing the most valuable type-strain genomes for metagenomic binning, comparative biology and taxonomic classification.</title>
        <authorList>
            <person name="Goeker M."/>
        </authorList>
    </citation>
    <scope>NUCLEOTIDE SEQUENCE [LARGE SCALE GENOMIC DNA]</scope>
    <source>
        <strain evidence="2 3">DSM 4733</strain>
    </source>
</reference>
<evidence type="ECO:0008006" key="4">
    <source>
        <dbReference type="Google" id="ProtNLM"/>
    </source>
</evidence>
<feature type="signal peptide" evidence="1">
    <location>
        <begin position="1"/>
        <end position="26"/>
    </location>
</feature>
<evidence type="ECO:0000256" key="1">
    <source>
        <dbReference type="SAM" id="SignalP"/>
    </source>
</evidence>
<accession>A0A7X5UWX3</accession>
<comment type="caution">
    <text evidence="2">The sequence shown here is derived from an EMBL/GenBank/DDBJ whole genome shotgun (WGS) entry which is preliminary data.</text>
</comment>
<sequence>MLSWCKLALPPIAAALSLLSASPAHAAGNPQLELCNQLPQHLGEQEKWRLKQALTESFPVRYFDTLSRVRIEETVNEYLLGPQAGAPMGGQGAPKIIVPAAFLPRQCRMLLLQAYHLSGNTRGEEKVKPAAQACIRRGGGWASCLDAAVTAHLAQASPVPWEPSDADGLTIEQFLANAPWLSVQFLMAHEAAHLVLPKQGESAELEADLLGLQSMISNGTLPIGLLSGFATTSLIDEVVSADLHGSSACRALRSQQLTKRLLPKVLLLSVALIKPEKFRAAQANSDLSDSTSLLMAPAGQCTTYSPGRFDAMERDLDALLVISKRSVEAVNAGTPYDLAAALDAFSPGTPDGMKWKTVMLFMSAMRGSMTGSFDLAGGRQYLAKMEPLFGKVDLTSLAPNNYAALAFLRAMSRYMSQPAGTSAVANARELVARFNVAQRYLPLDGPVLEMARVGVANKDLAAMGVVMAALSFSLARIIAEGCGDPERMMKPFVAINPAMVGADRAAACVELRNSSIASQVKEFGWTAN</sequence>
<name>A0A7X5UWX3_9SPHN</name>